<dbReference type="AlphaFoldDB" id="A0A1B1E583"/>
<dbReference type="GeneID" id="30911019"/>
<proteinExistence type="inferred from homology"/>
<dbReference type="Pfam" id="PF05030">
    <property type="entry name" value="SSXT"/>
    <property type="match status" value="1"/>
</dbReference>
<protein>
    <recommendedName>
        <fullName evidence="3">SS18 N-terminal domain-containing protein</fullName>
    </recommendedName>
</protein>
<organism evidence="4 5">
    <name type="scientific">Plasmodium coatneyi</name>
    <dbReference type="NCBI Taxonomy" id="208452"/>
    <lineage>
        <taxon>Eukaryota</taxon>
        <taxon>Sar</taxon>
        <taxon>Alveolata</taxon>
        <taxon>Apicomplexa</taxon>
        <taxon>Aconoidasida</taxon>
        <taxon>Haemosporida</taxon>
        <taxon>Plasmodiidae</taxon>
        <taxon>Plasmodium</taxon>
    </lineage>
</organism>
<comment type="similarity">
    <text evidence="1">Belongs to the SS18 family.</text>
</comment>
<sequence length="302" mass="32582">MGYIINDAKKNGVIKTSTAEGNREETTSDIYVGEYNNGKKNAEQCPGGNGPVRLSGGDNPVGEEPAVGREGYVVPNYDNQKGQPCGGNLIHPTNVPIQQLPCDINPKVEQNGEVVNCNYEGSPNGVFYLHGSNKQGQIGPSENANMLTNTIEQQQSSLSFQSTLINPNGCAVSTQHGGGSKSIPTTNVQTSVCSASCGGVASHLGGKSPRGKHPRSSNQKPPSSADSDDGDESNRMIRKKIKKKVDENDHLFYAINEFMKKGLKNECIPLFERLQQNLFFLVMLANIPNDNFDELESSSSDY</sequence>
<dbReference type="OrthoDB" id="372779at2759"/>
<feature type="region of interest" description="Disordered" evidence="2">
    <location>
        <begin position="203"/>
        <end position="233"/>
    </location>
</feature>
<feature type="domain" description="SS18 N-terminal" evidence="3">
    <location>
        <begin position="238"/>
        <end position="286"/>
    </location>
</feature>
<evidence type="ECO:0000256" key="2">
    <source>
        <dbReference type="SAM" id="MobiDB-lite"/>
    </source>
</evidence>
<dbReference type="KEGG" id="pcot:PCOAH_00042880"/>
<evidence type="ECO:0000313" key="5">
    <source>
        <dbReference type="Proteomes" id="UP000092716"/>
    </source>
</evidence>
<accession>A0A1B1E583</accession>
<evidence type="ECO:0000256" key="1">
    <source>
        <dbReference type="ARBA" id="ARBA00007945"/>
    </source>
</evidence>
<name>A0A1B1E583_9APIC</name>
<evidence type="ECO:0000259" key="3">
    <source>
        <dbReference type="Pfam" id="PF05030"/>
    </source>
</evidence>
<gene>
    <name evidence="4" type="ORF">PCOAH_00042880</name>
</gene>
<dbReference type="VEuPathDB" id="PlasmoDB:PCOAH_00042880"/>
<evidence type="ECO:0000313" key="4">
    <source>
        <dbReference type="EMBL" id="ANQ10183.1"/>
    </source>
</evidence>
<dbReference type="Proteomes" id="UP000092716">
    <property type="component" value="Chromosome 12"/>
</dbReference>
<feature type="compositionally biased region" description="Polar residues" evidence="2">
    <location>
        <begin position="216"/>
        <end position="225"/>
    </location>
</feature>
<dbReference type="RefSeq" id="XP_019916878.1">
    <property type="nucleotide sequence ID" value="XM_020061072.1"/>
</dbReference>
<dbReference type="InterPro" id="IPR007726">
    <property type="entry name" value="SS18_N"/>
</dbReference>
<reference evidence="5" key="1">
    <citation type="submission" date="2016-06" db="EMBL/GenBank/DDBJ databases">
        <title>First high quality genome sequence of Plasmodium coatneyi using continuous long reads from single molecule, real-time sequencing.</title>
        <authorList>
            <person name="Chien J.-T."/>
            <person name="Pakala S.B."/>
            <person name="Geraldo J.A."/>
            <person name="Lapp S.A."/>
            <person name="Barnwell J.W."/>
            <person name="Kissinger J.C."/>
            <person name="Galinski M.R."/>
            <person name="Humphrey J.C."/>
        </authorList>
    </citation>
    <scope>NUCLEOTIDE SEQUENCE [LARGE SCALE GENOMIC DNA]</scope>
    <source>
        <strain evidence="5">Hackeri</strain>
    </source>
</reference>
<dbReference type="EMBL" id="CP016250">
    <property type="protein sequence ID" value="ANQ10183.1"/>
    <property type="molecule type" value="Genomic_DNA"/>
</dbReference>
<keyword evidence="5" id="KW-1185">Reference proteome</keyword>